<dbReference type="Pfam" id="PF02463">
    <property type="entry name" value="SMC_N"/>
    <property type="match status" value="1"/>
</dbReference>
<dbReference type="GO" id="GO:0005524">
    <property type="term" value="F:ATP binding"/>
    <property type="evidence" value="ECO:0007669"/>
    <property type="project" value="UniProtKB-KW"/>
</dbReference>
<evidence type="ECO:0000256" key="7">
    <source>
        <dbReference type="ARBA" id="ARBA00023204"/>
    </source>
</evidence>
<dbReference type="NCBIfam" id="TIGR00634">
    <property type="entry name" value="recN"/>
    <property type="match status" value="1"/>
</dbReference>
<dbReference type="Proteomes" id="UP000195447">
    <property type="component" value="Unassembled WGS sequence"/>
</dbReference>
<keyword evidence="6" id="KW-0067">ATP-binding</keyword>
<dbReference type="Gene3D" id="3.40.50.300">
    <property type="entry name" value="P-loop containing nucleotide triphosphate hydrolases"/>
    <property type="match status" value="2"/>
</dbReference>
<keyword evidence="7 9" id="KW-0234">DNA repair</keyword>
<dbReference type="EMBL" id="NFKM01000006">
    <property type="protein sequence ID" value="OUP61111.1"/>
    <property type="molecule type" value="Genomic_DNA"/>
</dbReference>
<evidence type="ECO:0000256" key="1">
    <source>
        <dbReference type="ARBA" id="ARBA00003618"/>
    </source>
</evidence>
<evidence type="ECO:0000256" key="2">
    <source>
        <dbReference type="ARBA" id="ARBA00009441"/>
    </source>
</evidence>
<keyword evidence="13" id="KW-1185">Reference proteome</keyword>
<evidence type="ECO:0000256" key="10">
    <source>
        <dbReference type="SAM" id="Coils"/>
    </source>
</evidence>
<evidence type="ECO:0000313" key="12">
    <source>
        <dbReference type="EMBL" id="OUP61111.1"/>
    </source>
</evidence>
<evidence type="ECO:0000256" key="9">
    <source>
        <dbReference type="PIRNR" id="PIRNR003128"/>
    </source>
</evidence>
<proteinExistence type="inferred from homology"/>
<dbReference type="PANTHER" id="PTHR11059">
    <property type="entry name" value="DNA REPAIR PROTEIN RECN"/>
    <property type="match status" value="1"/>
</dbReference>
<evidence type="ECO:0000313" key="13">
    <source>
        <dbReference type="Proteomes" id="UP000195447"/>
    </source>
</evidence>
<dbReference type="InterPro" id="IPR004604">
    <property type="entry name" value="DNA_recomb/repair_RecN"/>
</dbReference>
<gene>
    <name evidence="12" type="ORF">B5F14_04180</name>
</gene>
<dbReference type="InterPro" id="IPR003395">
    <property type="entry name" value="RecF/RecN/SMC_N"/>
</dbReference>
<feature type="coiled-coil region" evidence="10">
    <location>
        <begin position="187"/>
        <end position="271"/>
    </location>
</feature>
<keyword evidence="4" id="KW-0547">Nucleotide-binding</keyword>
<evidence type="ECO:0000256" key="5">
    <source>
        <dbReference type="ARBA" id="ARBA00022763"/>
    </source>
</evidence>
<dbReference type="GO" id="GO:0006310">
    <property type="term" value="P:DNA recombination"/>
    <property type="evidence" value="ECO:0007669"/>
    <property type="project" value="InterPro"/>
</dbReference>
<dbReference type="GO" id="GO:0009432">
    <property type="term" value="P:SOS response"/>
    <property type="evidence" value="ECO:0007669"/>
    <property type="project" value="TreeGrafter"/>
</dbReference>
<dbReference type="GO" id="GO:0043590">
    <property type="term" value="C:bacterial nucleoid"/>
    <property type="evidence" value="ECO:0007669"/>
    <property type="project" value="TreeGrafter"/>
</dbReference>
<name>A0A1Y4M193_9FIRM</name>
<organism evidence="12 13">
    <name type="scientific">Faecalitalea cylindroides</name>
    <dbReference type="NCBI Taxonomy" id="39483"/>
    <lineage>
        <taxon>Bacteria</taxon>
        <taxon>Bacillati</taxon>
        <taxon>Bacillota</taxon>
        <taxon>Erysipelotrichia</taxon>
        <taxon>Erysipelotrichales</taxon>
        <taxon>Erysipelotrichaceae</taxon>
        <taxon>Faecalitalea</taxon>
    </lineage>
</organism>
<comment type="similarity">
    <text evidence="2 9">Belongs to the RecN family.</text>
</comment>
<dbReference type="AlphaFoldDB" id="A0A1Y4M193"/>
<keyword evidence="5 9" id="KW-0227">DNA damage</keyword>
<comment type="function">
    <text evidence="1 9">May be involved in recombinational repair of damaged DNA.</text>
</comment>
<dbReference type="GO" id="GO:0006281">
    <property type="term" value="P:DNA repair"/>
    <property type="evidence" value="ECO:0007669"/>
    <property type="project" value="UniProtKB-KW"/>
</dbReference>
<dbReference type="InterPro" id="IPR027417">
    <property type="entry name" value="P-loop_NTPase"/>
</dbReference>
<dbReference type="SUPFAM" id="SSF52540">
    <property type="entry name" value="P-loop containing nucleoside triphosphate hydrolases"/>
    <property type="match status" value="2"/>
</dbReference>
<dbReference type="PANTHER" id="PTHR11059:SF0">
    <property type="entry name" value="DNA REPAIR PROTEIN RECN"/>
    <property type="match status" value="1"/>
</dbReference>
<evidence type="ECO:0000256" key="4">
    <source>
        <dbReference type="ARBA" id="ARBA00022741"/>
    </source>
</evidence>
<dbReference type="PIRSF" id="PIRSF003128">
    <property type="entry name" value="RecN"/>
    <property type="match status" value="1"/>
</dbReference>
<evidence type="ECO:0000259" key="11">
    <source>
        <dbReference type="Pfam" id="PF02463"/>
    </source>
</evidence>
<reference evidence="13" key="1">
    <citation type="submission" date="2017-04" db="EMBL/GenBank/DDBJ databases">
        <title>Function of individual gut microbiota members based on whole genome sequencing of pure cultures obtained from chicken caecum.</title>
        <authorList>
            <person name="Medvecky M."/>
            <person name="Cejkova D."/>
            <person name="Polansky O."/>
            <person name="Karasova D."/>
            <person name="Kubasova T."/>
            <person name="Cizek A."/>
            <person name="Rychlik I."/>
        </authorList>
    </citation>
    <scope>NUCLEOTIDE SEQUENCE [LARGE SCALE GENOMIC DNA]</scope>
    <source>
        <strain evidence="13">An178</strain>
    </source>
</reference>
<comment type="caution">
    <text evidence="12">The sequence shown here is derived from an EMBL/GenBank/DDBJ whole genome shotgun (WGS) entry which is preliminary data.</text>
</comment>
<feature type="domain" description="RecF/RecN/SMC N-terminal" evidence="11">
    <location>
        <begin position="38"/>
        <end position="536"/>
    </location>
</feature>
<evidence type="ECO:0000256" key="3">
    <source>
        <dbReference type="ARBA" id="ARBA00021315"/>
    </source>
</evidence>
<sequence>MYDALFPSSTDYQESYQRTSRKSRICTIRKRSEVKFVIEELYVKDYVLFEKANIDFSNHMSVITGETGAGKSLLIDAISLLSGQRSTSNVVRKDANKTILQMRLSKPSQEVLNLLEENDYDIEDDILIQRTITDQGKSSMKINNQPATLSFVRQIVSKMVDVHSQMDTYQLMDPNVQLDLLDRFANCEALKNEVKNLYQIYARASNELKKAQEETFSDDALEYATAQYNEINDADIKEGELEELLNRIKEVANAQKTLEDLNESIYTLDKDGGLIDSLYNLKKSLQRNYWDTSIENLDDIYYEFVDLSEELKNRREDLQRDTHELDKLQEREYLIKRLYRKHGQTYEGLMKAKEQYMETIDKIIHRQAVLERLSKEKEEALTLYQTKAESLSKQRKSVFNDLSSQIETHFKDLMLKNARFKVDVQRKEPSANGIDDINFVVSMNPGQSFSLLKDSASGGELSRLMLALKVVFQSQQGIDTIIFDEIDTGVSGKVAYAMGNKMKTLSKDYQVLCITHLASVAAWADHHYRVAKNSQSDSTLAHVEELSDQQVLEELALMSSGSVSKASLMAAKELKERTNQDG</sequence>
<accession>A0A1Y4M193</accession>
<protein>
    <recommendedName>
        <fullName evidence="3 9">DNA repair protein RecN</fullName>
    </recommendedName>
    <alternativeName>
        <fullName evidence="8 9">Recombination protein N</fullName>
    </alternativeName>
</protein>
<dbReference type="CDD" id="cd03241">
    <property type="entry name" value="ABC_RecN"/>
    <property type="match status" value="1"/>
</dbReference>
<evidence type="ECO:0000256" key="8">
    <source>
        <dbReference type="ARBA" id="ARBA00033408"/>
    </source>
</evidence>
<evidence type="ECO:0000256" key="6">
    <source>
        <dbReference type="ARBA" id="ARBA00022840"/>
    </source>
</evidence>
<keyword evidence="10" id="KW-0175">Coiled coil</keyword>